<dbReference type="HAMAP" id="MF_00265">
    <property type="entry name" value="VapC_Nob1"/>
    <property type="match status" value="1"/>
</dbReference>
<keyword evidence="4 6" id="KW-0378">Hydrolase</keyword>
<feature type="binding site" evidence="6">
    <location>
        <position position="5"/>
    </location>
    <ligand>
        <name>Mg(2+)</name>
        <dbReference type="ChEBI" id="CHEBI:18420"/>
    </ligand>
</feature>
<feature type="binding site" evidence="6">
    <location>
        <position position="91"/>
    </location>
    <ligand>
        <name>Mg(2+)</name>
        <dbReference type="ChEBI" id="CHEBI:18420"/>
    </ligand>
</feature>
<evidence type="ECO:0000256" key="2">
    <source>
        <dbReference type="ARBA" id="ARBA00022722"/>
    </source>
</evidence>
<dbReference type="EC" id="3.1.-.-" evidence="6"/>
<gene>
    <name evidence="6" type="primary">vapC</name>
    <name evidence="8" type="ORF">MSMAP_1482</name>
</gene>
<dbReference type="GeneID" id="24864677"/>
<comment type="cofactor">
    <cofactor evidence="6">
        <name>Mg(2+)</name>
        <dbReference type="ChEBI" id="CHEBI:18420"/>
    </cofactor>
</comment>
<keyword evidence="1 6" id="KW-1277">Toxin-antitoxin system</keyword>
<dbReference type="SUPFAM" id="SSF88723">
    <property type="entry name" value="PIN domain-like"/>
    <property type="match status" value="1"/>
</dbReference>
<dbReference type="GO" id="GO:0000287">
    <property type="term" value="F:magnesium ion binding"/>
    <property type="evidence" value="ECO:0007669"/>
    <property type="project" value="UniProtKB-UniRule"/>
</dbReference>
<reference evidence="8 9" key="1">
    <citation type="submission" date="2014-07" db="EMBL/GenBank/DDBJ databases">
        <title>Methanogenic archaea and the global carbon cycle.</title>
        <authorList>
            <person name="Henriksen J.R."/>
            <person name="Luke J."/>
            <person name="Reinhart S."/>
            <person name="Benedict M.N."/>
            <person name="Youngblut N.D."/>
            <person name="Metcalf M.E."/>
            <person name="Whitaker R.J."/>
            <person name="Metcalf W.W."/>
        </authorList>
    </citation>
    <scope>NUCLEOTIDE SEQUENCE [LARGE SCALE GENOMIC DNA]</scope>
    <source>
        <strain evidence="8 9">SarPi</strain>
    </source>
</reference>
<keyword evidence="3 6" id="KW-0479">Metal-binding</keyword>
<dbReference type="Proteomes" id="UP000033116">
    <property type="component" value="Chromosome"/>
</dbReference>
<evidence type="ECO:0000313" key="8">
    <source>
        <dbReference type="EMBL" id="AKB61467.1"/>
    </source>
</evidence>
<dbReference type="GO" id="GO:0090729">
    <property type="term" value="F:toxin activity"/>
    <property type="evidence" value="ECO:0007669"/>
    <property type="project" value="UniProtKB-KW"/>
</dbReference>
<dbReference type="InterPro" id="IPR051749">
    <property type="entry name" value="PINc/VapC_TA_RNase"/>
</dbReference>
<dbReference type="RefSeq" id="WP_048043231.1">
    <property type="nucleotide sequence ID" value="NZ_CP009511.1"/>
</dbReference>
<dbReference type="InterPro" id="IPR029060">
    <property type="entry name" value="PIN-like_dom_sf"/>
</dbReference>
<keyword evidence="6" id="KW-0800">Toxin</keyword>
<dbReference type="GO" id="GO:0016787">
    <property type="term" value="F:hydrolase activity"/>
    <property type="evidence" value="ECO:0007669"/>
    <property type="project" value="UniProtKB-KW"/>
</dbReference>
<dbReference type="CDD" id="cd09881">
    <property type="entry name" value="PIN_VapC4-5_FitB-like"/>
    <property type="match status" value="1"/>
</dbReference>
<dbReference type="PATRIC" id="fig|1434115.4.peg.1887"/>
<evidence type="ECO:0000259" key="7">
    <source>
        <dbReference type="Pfam" id="PF01850"/>
    </source>
</evidence>
<dbReference type="GO" id="GO:0004540">
    <property type="term" value="F:RNA nuclease activity"/>
    <property type="evidence" value="ECO:0007669"/>
    <property type="project" value="InterPro"/>
</dbReference>
<evidence type="ECO:0000256" key="3">
    <source>
        <dbReference type="ARBA" id="ARBA00022723"/>
    </source>
</evidence>
<dbReference type="Gene3D" id="3.40.50.1010">
    <property type="entry name" value="5'-nuclease"/>
    <property type="match status" value="1"/>
</dbReference>
<dbReference type="InterPro" id="IPR002716">
    <property type="entry name" value="PIN_dom"/>
</dbReference>
<organism evidence="8 9">
    <name type="scientific">Methanosarcina mazei SarPi</name>
    <dbReference type="NCBI Taxonomy" id="1434115"/>
    <lineage>
        <taxon>Archaea</taxon>
        <taxon>Methanobacteriati</taxon>
        <taxon>Methanobacteriota</taxon>
        <taxon>Stenosarchaea group</taxon>
        <taxon>Methanomicrobia</taxon>
        <taxon>Methanosarcinales</taxon>
        <taxon>Methanosarcinaceae</taxon>
        <taxon>Methanosarcina</taxon>
    </lineage>
</organism>
<protein>
    <recommendedName>
        <fullName evidence="6">Ribonuclease VapC</fullName>
        <shortName evidence="6">RNase VapC</shortName>
        <ecNumber evidence="6">3.1.-.-</ecNumber>
    </recommendedName>
    <alternativeName>
        <fullName evidence="6">Putative toxin VapC</fullName>
    </alternativeName>
</protein>
<evidence type="ECO:0000313" key="9">
    <source>
        <dbReference type="Proteomes" id="UP000033116"/>
    </source>
</evidence>
<evidence type="ECO:0000256" key="1">
    <source>
        <dbReference type="ARBA" id="ARBA00022649"/>
    </source>
</evidence>
<dbReference type="HOGENOM" id="CLU_118482_3_4_2"/>
<evidence type="ECO:0000256" key="4">
    <source>
        <dbReference type="ARBA" id="ARBA00022801"/>
    </source>
</evidence>
<feature type="domain" description="PIN" evidence="7">
    <location>
        <begin position="2"/>
        <end position="118"/>
    </location>
</feature>
<comment type="similarity">
    <text evidence="6">Belongs to the PINc/VapC protein family.</text>
</comment>
<dbReference type="PANTHER" id="PTHR42740:SF1">
    <property type="entry name" value="RIBONUCLEASE VAPC3"/>
    <property type="match status" value="1"/>
</dbReference>
<accession>A0A0E3RAY9</accession>
<dbReference type="PANTHER" id="PTHR42740">
    <property type="entry name" value="RIBONUCLEASE VAPC3"/>
    <property type="match status" value="1"/>
</dbReference>
<dbReference type="Pfam" id="PF01850">
    <property type="entry name" value="PIN"/>
    <property type="match status" value="1"/>
</dbReference>
<evidence type="ECO:0000256" key="6">
    <source>
        <dbReference type="HAMAP-Rule" id="MF_00265"/>
    </source>
</evidence>
<dbReference type="AlphaFoldDB" id="A0A0E3RAY9"/>
<proteinExistence type="inferred from homology"/>
<comment type="function">
    <text evidence="6">Toxic component of a toxin-antitoxin (TA) system. An RNase.</text>
</comment>
<evidence type="ECO:0000256" key="5">
    <source>
        <dbReference type="ARBA" id="ARBA00022842"/>
    </source>
</evidence>
<keyword evidence="2 6" id="KW-0540">Nuclease</keyword>
<dbReference type="EMBL" id="CP009511">
    <property type="protein sequence ID" value="AKB61467.1"/>
    <property type="molecule type" value="Genomic_DNA"/>
</dbReference>
<name>A0A0E3RAY9_METMZ</name>
<sequence length="127" mass="14255">MIILDTSALVDYFKGVEKTREFMDNDVTTTVITYYEILSGVKHRKARKEEQFFRRFFSEIDILDFNLKAAEEAGSIMGRLLSIGTPVNSVDVLIAGIAVVNGAEKIVSRDKNFISIGKVSDLEVLVY</sequence>
<dbReference type="InterPro" id="IPR022907">
    <property type="entry name" value="VapC_family"/>
</dbReference>
<keyword evidence="5 6" id="KW-0460">Magnesium</keyword>